<proteinExistence type="predicted"/>
<dbReference type="RefSeq" id="WP_172188418.1">
    <property type="nucleotide sequence ID" value="NZ_CAWPPK010000262.1"/>
</dbReference>
<sequence>MARLAFLVGYKGQDPSEKPADAAKENLIGCFTCTNRVADFLDIVAQQYVPSGEANRDRAGYTKSVIDATGVAKDVVVAAGKISYTPDASPRAKTVTLKTGAKAKKTNRTISLTFPSSMTVSQIGEALAEYIPDTKIQRTSTAPSATEIYAQYTIKGGKTYPLPLKAAAETSTNVDAPASAAEQATLLAKAK</sequence>
<name>A0ABX2CZP4_9CYAN</name>
<organism evidence="1 2">
    <name type="scientific">Microcoleus asticus IPMA8</name>
    <dbReference type="NCBI Taxonomy" id="2563858"/>
    <lineage>
        <taxon>Bacteria</taxon>
        <taxon>Bacillati</taxon>
        <taxon>Cyanobacteriota</taxon>
        <taxon>Cyanophyceae</taxon>
        <taxon>Oscillatoriophycideae</taxon>
        <taxon>Oscillatoriales</taxon>
        <taxon>Microcoleaceae</taxon>
        <taxon>Microcoleus</taxon>
        <taxon>Microcoleus asticus</taxon>
    </lineage>
</organism>
<gene>
    <name evidence="1" type="ORF">E5S67_02937</name>
</gene>
<evidence type="ECO:0000313" key="2">
    <source>
        <dbReference type="Proteomes" id="UP000702425"/>
    </source>
</evidence>
<reference evidence="1 2" key="1">
    <citation type="journal article" date="2020" name="Sci. Rep.">
        <title>A novel cyanobacterial geosmin producer, revising GeoA distribution and dispersion patterns in Bacteria.</title>
        <authorList>
            <person name="Churro C."/>
            <person name="Semedo-Aguiar A.P."/>
            <person name="Silva A.D."/>
            <person name="Pereira-Leal J.B."/>
            <person name="Leite R.B."/>
        </authorList>
    </citation>
    <scope>NUCLEOTIDE SEQUENCE [LARGE SCALE GENOMIC DNA]</scope>
    <source>
        <strain evidence="1 2">IPMA8</strain>
    </source>
</reference>
<dbReference type="Proteomes" id="UP000702425">
    <property type="component" value="Unassembled WGS sequence"/>
</dbReference>
<keyword evidence="2" id="KW-1185">Reference proteome</keyword>
<accession>A0ABX2CZP4</accession>
<protein>
    <submittedName>
        <fullName evidence="1">Uncharacterized protein</fullName>
    </submittedName>
</protein>
<dbReference type="EMBL" id="SRRZ01000049">
    <property type="protein sequence ID" value="NQE35207.1"/>
    <property type="molecule type" value="Genomic_DNA"/>
</dbReference>
<comment type="caution">
    <text evidence="1">The sequence shown here is derived from an EMBL/GenBank/DDBJ whole genome shotgun (WGS) entry which is preliminary data.</text>
</comment>
<evidence type="ECO:0000313" key="1">
    <source>
        <dbReference type="EMBL" id="NQE35207.1"/>
    </source>
</evidence>